<dbReference type="AlphaFoldDB" id="A0A6A6WR67"/>
<feature type="compositionally biased region" description="Polar residues" evidence="1">
    <location>
        <begin position="98"/>
        <end position="107"/>
    </location>
</feature>
<name>A0A6A6WR67_9PLEO</name>
<evidence type="ECO:0000256" key="1">
    <source>
        <dbReference type="SAM" id="MobiDB-lite"/>
    </source>
</evidence>
<sequence length="183" mass="19947">MTRCRWLAQRQSAFVVAGWGDGGLVFQRRSRTRRSLAADRVGEAAEREACTAGGAAVCVLEMLQRLRGNDGRLPQRAHTAAVWCESLQWLPHHAPSFPQTAIASSHRGTAAERPSIRPLPQHPEPHCTSQSRSVPPPLAGHTMGGRFWSAVENMAPAARCPLWLSQGPTRLEGVHVPSRAGRV</sequence>
<protein>
    <submittedName>
        <fullName evidence="2">Uncharacterized protein</fullName>
    </submittedName>
</protein>
<keyword evidence="3" id="KW-1185">Reference proteome</keyword>
<dbReference type="EMBL" id="MU002440">
    <property type="protein sequence ID" value="KAF2786576.1"/>
    <property type="molecule type" value="Genomic_DNA"/>
</dbReference>
<evidence type="ECO:0000313" key="3">
    <source>
        <dbReference type="Proteomes" id="UP000799757"/>
    </source>
</evidence>
<dbReference type="Proteomes" id="UP000799757">
    <property type="component" value="Unassembled WGS sequence"/>
</dbReference>
<proteinExistence type="predicted"/>
<gene>
    <name evidence="2" type="ORF">K505DRAFT_143114</name>
</gene>
<organism evidence="2 3">
    <name type="scientific">Melanomma pulvis-pyrius CBS 109.77</name>
    <dbReference type="NCBI Taxonomy" id="1314802"/>
    <lineage>
        <taxon>Eukaryota</taxon>
        <taxon>Fungi</taxon>
        <taxon>Dikarya</taxon>
        <taxon>Ascomycota</taxon>
        <taxon>Pezizomycotina</taxon>
        <taxon>Dothideomycetes</taxon>
        <taxon>Pleosporomycetidae</taxon>
        <taxon>Pleosporales</taxon>
        <taxon>Melanommataceae</taxon>
        <taxon>Melanomma</taxon>
    </lineage>
</organism>
<reference evidence="2" key="1">
    <citation type="journal article" date="2020" name="Stud. Mycol.">
        <title>101 Dothideomycetes genomes: a test case for predicting lifestyles and emergence of pathogens.</title>
        <authorList>
            <person name="Haridas S."/>
            <person name="Albert R."/>
            <person name="Binder M."/>
            <person name="Bloem J."/>
            <person name="Labutti K."/>
            <person name="Salamov A."/>
            <person name="Andreopoulos B."/>
            <person name="Baker S."/>
            <person name="Barry K."/>
            <person name="Bills G."/>
            <person name="Bluhm B."/>
            <person name="Cannon C."/>
            <person name="Castanera R."/>
            <person name="Culley D."/>
            <person name="Daum C."/>
            <person name="Ezra D."/>
            <person name="Gonzalez J."/>
            <person name="Henrissat B."/>
            <person name="Kuo A."/>
            <person name="Liang C."/>
            <person name="Lipzen A."/>
            <person name="Lutzoni F."/>
            <person name="Magnuson J."/>
            <person name="Mondo S."/>
            <person name="Nolan M."/>
            <person name="Ohm R."/>
            <person name="Pangilinan J."/>
            <person name="Park H.-J."/>
            <person name="Ramirez L."/>
            <person name="Alfaro M."/>
            <person name="Sun H."/>
            <person name="Tritt A."/>
            <person name="Yoshinaga Y."/>
            <person name="Zwiers L.-H."/>
            <person name="Turgeon B."/>
            <person name="Goodwin S."/>
            <person name="Spatafora J."/>
            <person name="Crous P."/>
            <person name="Grigoriev I."/>
        </authorList>
    </citation>
    <scope>NUCLEOTIDE SEQUENCE</scope>
    <source>
        <strain evidence="2">CBS 109.77</strain>
    </source>
</reference>
<accession>A0A6A6WR67</accession>
<feature type="region of interest" description="Disordered" evidence="1">
    <location>
        <begin position="98"/>
        <end position="134"/>
    </location>
</feature>
<evidence type="ECO:0000313" key="2">
    <source>
        <dbReference type="EMBL" id="KAF2786576.1"/>
    </source>
</evidence>